<dbReference type="EMBL" id="JBHSSN010000006">
    <property type="protein sequence ID" value="MFC6323057.1"/>
    <property type="molecule type" value="Genomic_DNA"/>
</dbReference>
<organism evidence="3 4">
    <name type="scientific">Companilactobacillus baiquanensis</name>
    <dbReference type="NCBI Taxonomy" id="2486005"/>
    <lineage>
        <taxon>Bacteria</taxon>
        <taxon>Bacillati</taxon>
        <taxon>Bacillota</taxon>
        <taxon>Bacilli</taxon>
        <taxon>Lactobacillales</taxon>
        <taxon>Lactobacillaceae</taxon>
        <taxon>Companilactobacillus</taxon>
    </lineage>
</organism>
<dbReference type="InterPro" id="IPR024968">
    <property type="entry name" value="SlpA_C_lactobacillus"/>
</dbReference>
<keyword evidence="1" id="KW-1133">Transmembrane helix</keyword>
<gene>
    <name evidence="3" type="ORF">ACFP1F_04650</name>
</gene>
<protein>
    <submittedName>
        <fullName evidence="3">SLAP domain-containing protein</fullName>
    </submittedName>
</protein>
<accession>A0ABW1UUD6</accession>
<dbReference type="Proteomes" id="UP001596186">
    <property type="component" value="Unassembled WGS sequence"/>
</dbReference>
<evidence type="ECO:0000313" key="4">
    <source>
        <dbReference type="Proteomes" id="UP001596186"/>
    </source>
</evidence>
<name>A0ABW1UUD6_9LACO</name>
<evidence type="ECO:0000259" key="2">
    <source>
        <dbReference type="Pfam" id="PF03217"/>
    </source>
</evidence>
<feature type="transmembrane region" description="Helical" evidence="1">
    <location>
        <begin position="7"/>
        <end position="28"/>
    </location>
</feature>
<keyword evidence="1" id="KW-0812">Transmembrane</keyword>
<evidence type="ECO:0000256" key="1">
    <source>
        <dbReference type="SAM" id="Phobius"/>
    </source>
</evidence>
<keyword evidence="1" id="KW-0472">Membrane</keyword>
<dbReference type="Pfam" id="PF03217">
    <property type="entry name" value="SlpA"/>
    <property type="match status" value="1"/>
</dbReference>
<dbReference type="RefSeq" id="WP_125593914.1">
    <property type="nucleotide sequence ID" value="NZ_JBHSSN010000006.1"/>
</dbReference>
<feature type="domain" description="S-layer protein C-terminal" evidence="2">
    <location>
        <begin position="578"/>
        <end position="628"/>
    </location>
</feature>
<reference evidence="4" key="1">
    <citation type="journal article" date="2019" name="Int. J. Syst. Evol. Microbiol.">
        <title>The Global Catalogue of Microorganisms (GCM) 10K type strain sequencing project: providing services to taxonomists for standard genome sequencing and annotation.</title>
        <authorList>
            <consortium name="The Broad Institute Genomics Platform"/>
            <consortium name="The Broad Institute Genome Sequencing Center for Infectious Disease"/>
            <person name="Wu L."/>
            <person name="Ma J."/>
        </authorList>
    </citation>
    <scope>NUCLEOTIDE SEQUENCE [LARGE SCALE GENOMIC DNA]</scope>
    <source>
        <strain evidence="4">CCM 8895</strain>
    </source>
</reference>
<evidence type="ECO:0000313" key="3">
    <source>
        <dbReference type="EMBL" id="MFC6323057.1"/>
    </source>
</evidence>
<proteinExistence type="predicted"/>
<sequence>MTYIKKFLYVGTLILAALALLVGTQVFIDKNNNISSLTTIAKADVNAEIVYGNSMPNAIDETKKDESISLPLSDGKQFKLSDYFEPNYYGYSFTNATQGTDTINDMSQTLTWDSSKPLKVSYTTPMAYEASVEQYDMTTGKQIGSFTTNLFTNSYPNMEDKKVIYNPNYSDNYYVSTPLGWASGNDKFQYKIDPGKDSTLPEKPVVKLYYRPFKPVTFNYYNDAGEKLYSMDEPASASVFIFGSGTSEEPDTLGDPDGFYSKIPEGDKEKYLQGYGKPESKSDIKADYAKGTVDVLLNKQEINLTTNYYASVDGNLIPIKDSETDSIPINSTESLKVPSDISDRTFSNEKTYVQVVEQNGYSFILGNNTDNYVSDSDSVSGYMSDLFDSINDAYVDNPVGLDITANLVFDAKDNEVTNPISFETSDKKVVDGKQVIYGVIGDKFPLDELKKLVPKGYELVNNSELTIKDSSDSSLPQVVLVKKIVSNSEQNNNNSSTNNVNLKAATYPEDGIVSLYDDNGKASDNRALAQNTDWLVDKKRMNTVNGKKTVYYRVSTHEWVKVPDIYIYQDLSNNVLTTKQTNLYNSHGSLVNNRALMADTSWKVDRSSSDIIDGVLMYRVSTNEWVKADDVVTENG</sequence>
<comment type="caution">
    <text evidence="3">The sequence shown here is derived from an EMBL/GenBank/DDBJ whole genome shotgun (WGS) entry which is preliminary data.</text>
</comment>
<keyword evidence="4" id="KW-1185">Reference proteome</keyword>